<proteinExistence type="predicted"/>
<evidence type="ECO:0000256" key="3">
    <source>
        <dbReference type="ARBA" id="ARBA00022692"/>
    </source>
</evidence>
<keyword evidence="7 9" id="KW-0472">Membrane</keyword>
<dbReference type="PANTHER" id="PTHR21212:SF0">
    <property type="entry name" value="SEIPIN"/>
    <property type="match status" value="1"/>
</dbReference>
<dbReference type="InterPro" id="IPR009617">
    <property type="entry name" value="Seipin"/>
</dbReference>
<feature type="compositionally biased region" description="Acidic residues" evidence="8">
    <location>
        <begin position="285"/>
        <end position="294"/>
    </location>
</feature>
<sequence>MNFVSGFIHRRTELVKQKSIKELQNVWEKIFHSSMLVLLSASVLWISIFLYIAFYYTYIPNISHVRPIHLQFNACEEHKGVCTYPSAHVQLTKRHQLLMIGQPYKILMYLEMPESPTNIDLGMFMTCAWLKDKSGDMISHSCRSAMLHYRSSLLITMKTLIQAPFLILGGHEEKQTLTLELFSDYEEDQNHPVTDIYVEVQSRFIHIYSASIHINAALSGLRYVMFTWPLLSALLGISSNLVFIVFICSVSWWQLYGPKEDLRSLFFYGRLRSLATDDENSFFYKEEEDEDENDVINLNNEDSSSGSENEIEDAADPESKQISTLQTLQVVPDS</sequence>
<keyword evidence="4" id="KW-0256">Endoplasmic reticulum</keyword>
<organism evidence="10">
    <name type="scientific">Cacopsylla melanoneura</name>
    <dbReference type="NCBI Taxonomy" id="428564"/>
    <lineage>
        <taxon>Eukaryota</taxon>
        <taxon>Metazoa</taxon>
        <taxon>Ecdysozoa</taxon>
        <taxon>Arthropoda</taxon>
        <taxon>Hexapoda</taxon>
        <taxon>Insecta</taxon>
        <taxon>Pterygota</taxon>
        <taxon>Neoptera</taxon>
        <taxon>Paraneoptera</taxon>
        <taxon>Hemiptera</taxon>
        <taxon>Sternorrhyncha</taxon>
        <taxon>Psylloidea</taxon>
        <taxon>Psyllidae</taxon>
        <taxon>Psyllinae</taxon>
        <taxon>Cacopsylla</taxon>
    </lineage>
</organism>
<evidence type="ECO:0000256" key="5">
    <source>
        <dbReference type="ARBA" id="ARBA00022989"/>
    </source>
</evidence>
<evidence type="ECO:0000313" key="10">
    <source>
        <dbReference type="EMBL" id="CAG6655890.1"/>
    </source>
</evidence>
<comment type="subcellular location">
    <subcellularLocation>
        <location evidence="1">Endoplasmic reticulum membrane</location>
        <topology evidence="1">Multi-pass membrane protein</topology>
    </subcellularLocation>
</comment>
<dbReference type="Pfam" id="PF06775">
    <property type="entry name" value="Seipin"/>
    <property type="match status" value="1"/>
</dbReference>
<evidence type="ECO:0000256" key="6">
    <source>
        <dbReference type="ARBA" id="ARBA00023098"/>
    </source>
</evidence>
<protein>
    <recommendedName>
        <fullName evidence="2">Seipin</fullName>
    </recommendedName>
</protein>
<dbReference type="GO" id="GO:0005789">
    <property type="term" value="C:endoplasmic reticulum membrane"/>
    <property type="evidence" value="ECO:0007669"/>
    <property type="project" value="UniProtKB-SubCell"/>
</dbReference>
<dbReference type="PANTHER" id="PTHR21212">
    <property type="entry name" value="BERNARDINELLI-SEIP CONGENITAL LIPODYSTROPHY 2 HOMOLOG BSCL2 PROTEIN"/>
    <property type="match status" value="1"/>
</dbReference>
<keyword evidence="3 9" id="KW-0812">Transmembrane</keyword>
<dbReference type="CDD" id="cd23995">
    <property type="entry name" value="Seipin_BSCL2_like"/>
    <property type="match status" value="1"/>
</dbReference>
<feature type="compositionally biased region" description="Polar residues" evidence="8">
    <location>
        <begin position="320"/>
        <end position="334"/>
    </location>
</feature>
<feature type="region of interest" description="Disordered" evidence="8">
    <location>
        <begin position="285"/>
        <end position="334"/>
    </location>
</feature>
<name>A0A8D8RTL4_9HEMI</name>
<dbReference type="GO" id="GO:0140042">
    <property type="term" value="P:lipid droplet formation"/>
    <property type="evidence" value="ECO:0007669"/>
    <property type="project" value="UniProtKB-ARBA"/>
</dbReference>
<evidence type="ECO:0000256" key="2">
    <source>
        <dbReference type="ARBA" id="ARBA00022064"/>
    </source>
</evidence>
<feature type="transmembrane region" description="Helical" evidence="9">
    <location>
        <begin position="35"/>
        <end position="58"/>
    </location>
</feature>
<evidence type="ECO:0000256" key="9">
    <source>
        <dbReference type="SAM" id="Phobius"/>
    </source>
</evidence>
<dbReference type="AlphaFoldDB" id="A0A8D8RTL4"/>
<evidence type="ECO:0000256" key="1">
    <source>
        <dbReference type="ARBA" id="ARBA00004477"/>
    </source>
</evidence>
<evidence type="ECO:0000256" key="8">
    <source>
        <dbReference type="SAM" id="MobiDB-lite"/>
    </source>
</evidence>
<evidence type="ECO:0000256" key="4">
    <source>
        <dbReference type="ARBA" id="ARBA00022824"/>
    </source>
</evidence>
<feature type="transmembrane region" description="Helical" evidence="9">
    <location>
        <begin position="230"/>
        <end position="253"/>
    </location>
</feature>
<reference evidence="10" key="1">
    <citation type="submission" date="2021-05" db="EMBL/GenBank/DDBJ databases">
        <authorList>
            <person name="Alioto T."/>
            <person name="Alioto T."/>
            <person name="Gomez Garrido J."/>
        </authorList>
    </citation>
    <scope>NUCLEOTIDE SEQUENCE</scope>
</reference>
<keyword evidence="5 9" id="KW-1133">Transmembrane helix</keyword>
<keyword evidence="6" id="KW-0443">Lipid metabolism</keyword>
<accession>A0A8D8RTL4</accession>
<dbReference type="GO" id="GO:0006629">
    <property type="term" value="P:lipid metabolic process"/>
    <property type="evidence" value="ECO:0007669"/>
    <property type="project" value="UniProtKB-KW"/>
</dbReference>
<feature type="compositionally biased region" description="Low complexity" evidence="8">
    <location>
        <begin position="295"/>
        <end position="308"/>
    </location>
</feature>
<evidence type="ECO:0000256" key="7">
    <source>
        <dbReference type="ARBA" id="ARBA00023136"/>
    </source>
</evidence>
<dbReference type="EMBL" id="HBUF01183220">
    <property type="protein sequence ID" value="CAG6655890.1"/>
    <property type="molecule type" value="Transcribed_RNA"/>
</dbReference>
<feature type="transmembrane region" description="Helical" evidence="9">
    <location>
        <begin position="205"/>
        <end position="224"/>
    </location>
</feature>